<keyword evidence="3" id="KW-1185">Reference proteome</keyword>
<dbReference type="EMBL" id="CP071090">
    <property type="protein sequence ID" value="QSQ20922.1"/>
    <property type="molecule type" value="Genomic_DNA"/>
</dbReference>
<organism evidence="2 3">
    <name type="scientific">Pyxidicoccus parkwayensis</name>
    <dbReference type="NCBI Taxonomy" id="2813578"/>
    <lineage>
        <taxon>Bacteria</taxon>
        <taxon>Pseudomonadati</taxon>
        <taxon>Myxococcota</taxon>
        <taxon>Myxococcia</taxon>
        <taxon>Myxococcales</taxon>
        <taxon>Cystobacterineae</taxon>
        <taxon>Myxococcaceae</taxon>
        <taxon>Pyxidicoccus</taxon>
    </lineage>
</organism>
<reference evidence="2 3" key="1">
    <citation type="submission" date="2021-02" db="EMBL/GenBank/DDBJ databases">
        <title>De Novo genome assembly of isolated myxobacteria.</title>
        <authorList>
            <person name="Stevens D.C."/>
        </authorList>
    </citation>
    <scope>NUCLEOTIDE SEQUENCE [LARGE SCALE GENOMIC DNA]</scope>
    <source>
        <strain evidence="3">SCPEA02</strain>
    </source>
</reference>
<accession>A0ABX7NPZ6</accession>
<proteinExistence type="predicted"/>
<protein>
    <submittedName>
        <fullName evidence="2">Uncharacterized protein</fullName>
    </submittedName>
</protein>
<gene>
    <name evidence="2" type="ORF">JY651_37740</name>
</gene>
<sequence>MMLSALTIAASVALSSPATAPGAVYGLKPFAGQVVACTTDGLEVLTRDGQPVRVLGSEEGLPGTSCLALEVAGDLLFAATDAGIVSMDSAFHLEPVLDVSWQALPPAEEASSAEYVERLDLLARVLPADATYTVLTSRFAGTADGRVLELGTERAWSVAGPVVRIDEERQGVQVVAGDGAFFIDPKGRMASR</sequence>
<dbReference type="RefSeq" id="WP_206722502.1">
    <property type="nucleotide sequence ID" value="NZ_CP071090.1"/>
</dbReference>
<feature type="chain" id="PRO_5046248127" evidence="1">
    <location>
        <begin position="21"/>
        <end position="192"/>
    </location>
</feature>
<dbReference type="Proteomes" id="UP000662747">
    <property type="component" value="Chromosome"/>
</dbReference>
<feature type="signal peptide" evidence="1">
    <location>
        <begin position="1"/>
        <end position="20"/>
    </location>
</feature>
<keyword evidence="1" id="KW-0732">Signal</keyword>
<name>A0ABX7NPZ6_9BACT</name>
<evidence type="ECO:0000256" key="1">
    <source>
        <dbReference type="SAM" id="SignalP"/>
    </source>
</evidence>
<evidence type="ECO:0000313" key="2">
    <source>
        <dbReference type="EMBL" id="QSQ20922.1"/>
    </source>
</evidence>
<evidence type="ECO:0000313" key="3">
    <source>
        <dbReference type="Proteomes" id="UP000662747"/>
    </source>
</evidence>